<dbReference type="InterPro" id="IPR032675">
    <property type="entry name" value="LRR_dom_sf"/>
</dbReference>
<dbReference type="SUPFAM" id="SSF52047">
    <property type="entry name" value="RNI-like"/>
    <property type="match status" value="1"/>
</dbReference>
<dbReference type="AlphaFoldDB" id="A0AAD7EH02"/>
<name>A0AAD7EH02_9AGAR</name>
<evidence type="ECO:0000313" key="3">
    <source>
        <dbReference type="Proteomes" id="UP001218218"/>
    </source>
</evidence>
<accession>A0AAD7EH02</accession>
<dbReference type="Gene3D" id="3.80.10.10">
    <property type="entry name" value="Ribonuclease Inhibitor"/>
    <property type="match status" value="1"/>
</dbReference>
<gene>
    <name evidence="2" type="ORF">DFH08DRAFT_387805</name>
</gene>
<dbReference type="EMBL" id="JARIHO010000053">
    <property type="protein sequence ID" value="KAJ7320832.1"/>
    <property type="molecule type" value="Genomic_DNA"/>
</dbReference>
<proteinExistence type="predicted"/>
<sequence>MLSTLAADRARIADLDTQIQDLQRSLSVLQRERSLVQGRLDAYNYPVLTLPNEIICEIFTRFLPIYPKCPPLIGPLSPIFLTHICRGWRKIALSFAALWRATDISWNHSAPDVVSAVLSRSGLCPLSIRMDAPELNPDLDHYGPELLAAAIPHYTRWEYLTLHLTEHFTDANYPRIDGPMPLLQHLDLWLNGGSSYPVVSLRSGAPLLRTVILNDYAAAKVILPWVQLTSLTLTIIYLHECVPILQQTSNLIHCVLELCDSDDVVSDGAVTLPSLETLAIKELDPTTMEPINYLRTFIVPALGDLEVPERFLGLDPIDSLASLISKSGCKLHQVGITDSTLGLEAPFRAAFPSMQMLFIRPIVDDAESVASD</sequence>
<protein>
    <recommendedName>
        <fullName evidence="4">F-box domain-containing protein</fullName>
    </recommendedName>
</protein>
<evidence type="ECO:0000256" key="1">
    <source>
        <dbReference type="SAM" id="Coils"/>
    </source>
</evidence>
<comment type="caution">
    <text evidence="2">The sequence shown here is derived from an EMBL/GenBank/DDBJ whole genome shotgun (WGS) entry which is preliminary data.</text>
</comment>
<keyword evidence="3" id="KW-1185">Reference proteome</keyword>
<evidence type="ECO:0008006" key="4">
    <source>
        <dbReference type="Google" id="ProtNLM"/>
    </source>
</evidence>
<keyword evidence="1" id="KW-0175">Coiled coil</keyword>
<feature type="coiled-coil region" evidence="1">
    <location>
        <begin position="5"/>
        <end position="32"/>
    </location>
</feature>
<organism evidence="2 3">
    <name type="scientific">Mycena albidolilacea</name>
    <dbReference type="NCBI Taxonomy" id="1033008"/>
    <lineage>
        <taxon>Eukaryota</taxon>
        <taxon>Fungi</taxon>
        <taxon>Dikarya</taxon>
        <taxon>Basidiomycota</taxon>
        <taxon>Agaricomycotina</taxon>
        <taxon>Agaricomycetes</taxon>
        <taxon>Agaricomycetidae</taxon>
        <taxon>Agaricales</taxon>
        <taxon>Marasmiineae</taxon>
        <taxon>Mycenaceae</taxon>
        <taxon>Mycena</taxon>
    </lineage>
</organism>
<dbReference type="Proteomes" id="UP001218218">
    <property type="component" value="Unassembled WGS sequence"/>
</dbReference>
<evidence type="ECO:0000313" key="2">
    <source>
        <dbReference type="EMBL" id="KAJ7320832.1"/>
    </source>
</evidence>
<reference evidence="2" key="1">
    <citation type="submission" date="2023-03" db="EMBL/GenBank/DDBJ databases">
        <title>Massive genome expansion in bonnet fungi (Mycena s.s.) driven by repeated elements and novel gene families across ecological guilds.</title>
        <authorList>
            <consortium name="Lawrence Berkeley National Laboratory"/>
            <person name="Harder C.B."/>
            <person name="Miyauchi S."/>
            <person name="Viragh M."/>
            <person name="Kuo A."/>
            <person name="Thoen E."/>
            <person name="Andreopoulos B."/>
            <person name="Lu D."/>
            <person name="Skrede I."/>
            <person name="Drula E."/>
            <person name="Henrissat B."/>
            <person name="Morin E."/>
            <person name="Kohler A."/>
            <person name="Barry K."/>
            <person name="LaButti K."/>
            <person name="Morin E."/>
            <person name="Salamov A."/>
            <person name="Lipzen A."/>
            <person name="Mereny Z."/>
            <person name="Hegedus B."/>
            <person name="Baldrian P."/>
            <person name="Stursova M."/>
            <person name="Weitz H."/>
            <person name="Taylor A."/>
            <person name="Grigoriev I.V."/>
            <person name="Nagy L.G."/>
            <person name="Martin F."/>
            <person name="Kauserud H."/>
        </authorList>
    </citation>
    <scope>NUCLEOTIDE SEQUENCE</scope>
    <source>
        <strain evidence="2">CBHHK002</strain>
    </source>
</reference>